<accession>A0ABY1PQX4</accession>
<evidence type="ECO:0000313" key="1">
    <source>
        <dbReference type="EMBL" id="SMP36938.1"/>
    </source>
</evidence>
<evidence type="ECO:0000313" key="2">
    <source>
        <dbReference type="Proteomes" id="UP001157914"/>
    </source>
</evidence>
<dbReference type="Proteomes" id="UP001157914">
    <property type="component" value="Unassembled WGS sequence"/>
</dbReference>
<proteinExistence type="predicted"/>
<comment type="caution">
    <text evidence="1">The sequence shown here is derived from an EMBL/GenBank/DDBJ whole genome shotgun (WGS) entry which is preliminary data.</text>
</comment>
<keyword evidence="2" id="KW-1185">Reference proteome</keyword>
<organism evidence="1 2">
    <name type="scientific">Roseibium denhamense</name>
    <dbReference type="NCBI Taxonomy" id="76305"/>
    <lineage>
        <taxon>Bacteria</taxon>
        <taxon>Pseudomonadati</taxon>
        <taxon>Pseudomonadota</taxon>
        <taxon>Alphaproteobacteria</taxon>
        <taxon>Hyphomicrobiales</taxon>
        <taxon>Stappiaceae</taxon>
        <taxon>Roseibium</taxon>
    </lineage>
</organism>
<dbReference type="EMBL" id="FXTT01000008">
    <property type="protein sequence ID" value="SMP36938.1"/>
    <property type="molecule type" value="Genomic_DNA"/>
</dbReference>
<dbReference type="RefSeq" id="WP_155190909.1">
    <property type="nucleotide sequence ID" value="NZ_BAAAEA010000003.1"/>
</dbReference>
<name>A0ABY1PQX4_9HYPH</name>
<gene>
    <name evidence="1" type="ORF">SAMN06265374_4382</name>
</gene>
<sequence>MTDTRFDLAVPLEDLAGFQRQMDGLNKSAEAFSRTLAGGLKAAVLDGKSLESVFKRIALSASSRLIDQALAPLSNLAGQALSGILPFAKGGVVSSPALFGLQDGIGLMGEAGAEAIMPLARGADGRLGVRTGQNGNGAGPPVQITVVTRDAESFARSETQVSAMVARAVGRGRRGL</sequence>
<protein>
    <submittedName>
        <fullName evidence="1">Phage tail tape measure protein, lambda family</fullName>
    </submittedName>
</protein>
<reference evidence="1 2" key="1">
    <citation type="submission" date="2017-05" db="EMBL/GenBank/DDBJ databases">
        <authorList>
            <person name="Varghese N."/>
            <person name="Submissions S."/>
        </authorList>
    </citation>
    <scope>NUCLEOTIDE SEQUENCE [LARGE SCALE GENOMIC DNA]</scope>
    <source>
        <strain evidence="1 2">DSM 15949</strain>
    </source>
</reference>